<dbReference type="Pfam" id="PF17682">
    <property type="entry name" value="Tau95_N"/>
    <property type="match status" value="1"/>
</dbReference>
<reference evidence="3" key="1">
    <citation type="journal article" date="2018" name="DNA Res.">
        <title>Multiple hybrid de novo genome assembly of finger millet, an orphan allotetraploid crop.</title>
        <authorList>
            <person name="Hatakeyama M."/>
            <person name="Aluri S."/>
            <person name="Balachadran M.T."/>
            <person name="Sivarajan S.R."/>
            <person name="Patrignani A."/>
            <person name="Gruter S."/>
            <person name="Poveda L."/>
            <person name="Shimizu-Inatsugi R."/>
            <person name="Baeten J."/>
            <person name="Francoijs K.J."/>
            <person name="Nataraja K.N."/>
            <person name="Reddy Y.A.N."/>
            <person name="Phadnis S."/>
            <person name="Ravikumar R.L."/>
            <person name="Schlapbach R."/>
            <person name="Sreeman S.M."/>
            <person name="Shimizu K.K."/>
        </authorList>
    </citation>
    <scope>NUCLEOTIDE SEQUENCE</scope>
</reference>
<name>A0AAV5BNG4_ELECO</name>
<evidence type="ECO:0000259" key="2">
    <source>
        <dbReference type="Pfam" id="PF17682"/>
    </source>
</evidence>
<gene>
    <name evidence="3" type="primary">ga02724</name>
    <name evidence="3" type="ORF">PR202_ga02724</name>
</gene>
<dbReference type="AlphaFoldDB" id="A0AAV5BNG4"/>
<evidence type="ECO:0000313" key="4">
    <source>
        <dbReference type="Proteomes" id="UP001054889"/>
    </source>
</evidence>
<reference evidence="3" key="2">
    <citation type="submission" date="2021-12" db="EMBL/GenBank/DDBJ databases">
        <title>Resequencing data analysis of finger millet.</title>
        <authorList>
            <person name="Hatakeyama M."/>
            <person name="Aluri S."/>
            <person name="Balachadran M.T."/>
            <person name="Sivarajan S.R."/>
            <person name="Poveda L."/>
            <person name="Shimizu-Inatsugi R."/>
            <person name="Schlapbach R."/>
            <person name="Sreeman S.M."/>
            <person name="Shimizu K.K."/>
        </authorList>
    </citation>
    <scope>NUCLEOTIDE SEQUENCE</scope>
</reference>
<dbReference type="PANTHER" id="PTHR13230:SF5">
    <property type="entry name" value="GENERAL TRANSCRIPTION FACTOR 3C POLYPEPTIDE 5"/>
    <property type="match status" value="1"/>
</dbReference>
<dbReference type="Gene3D" id="3.30.200.160">
    <property type="entry name" value="TFIIIC, subcomplex tauA, subunit Sfc1, barrel domain"/>
    <property type="match status" value="1"/>
</dbReference>
<dbReference type="PANTHER" id="PTHR13230">
    <property type="entry name" value="GENERAL TRANSCRIPTION FACTOR IIIC, POLYPEPTIDE 5"/>
    <property type="match status" value="1"/>
</dbReference>
<dbReference type="GO" id="GO:0001003">
    <property type="term" value="F:RNA polymerase III type 2 promoter sequence-specific DNA binding"/>
    <property type="evidence" value="ECO:0007669"/>
    <property type="project" value="TreeGrafter"/>
</dbReference>
<organism evidence="3 4">
    <name type="scientific">Eleusine coracana subsp. coracana</name>
    <dbReference type="NCBI Taxonomy" id="191504"/>
    <lineage>
        <taxon>Eukaryota</taxon>
        <taxon>Viridiplantae</taxon>
        <taxon>Streptophyta</taxon>
        <taxon>Embryophyta</taxon>
        <taxon>Tracheophyta</taxon>
        <taxon>Spermatophyta</taxon>
        <taxon>Magnoliopsida</taxon>
        <taxon>Liliopsida</taxon>
        <taxon>Poales</taxon>
        <taxon>Poaceae</taxon>
        <taxon>PACMAD clade</taxon>
        <taxon>Chloridoideae</taxon>
        <taxon>Cynodonteae</taxon>
        <taxon>Eleusininae</taxon>
        <taxon>Eleusine</taxon>
    </lineage>
</organism>
<dbReference type="GO" id="GO:0001002">
    <property type="term" value="F:RNA polymerase III type 1 promoter sequence-specific DNA binding"/>
    <property type="evidence" value="ECO:0007669"/>
    <property type="project" value="TreeGrafter"/>
</dbReference>
<protein>
    <recommendedName>
        <fullName evidence="2">Transcription factor IIIC subunit Tfc1/Sfc1 triple barrel domain-containing protein</fullName>
    </recommendedName>
</protein>
<dbReference type="EMBL" id="BQKI01000001">
    <property type="protein sequence ID" value="GJM86829.1"/>
    <property type="molecule type" value="Genomic_DNA"/>
</dbReference>
<evidence type="ECO:0000256" key="1">
    <source>
        <dbReference type="SAM" id="MobiDB-lite"/>
    </source>
</evidence>
<dbReference type="InterPro" id="IPR041499">
    <property type="entry name" value="Tfc1/Sfc1_N"/>
</dbReference>
<feature type="compositionally biased region" description="Gly residues" evidence="1">
    <location>
        <begin position="108"/>
        <end position="118"/>
    </location>
</feature>
<dbReference type="InterPro" id="IPR042536">
    <property type="entry name" value="TFIIIC_tauA_Sfc1"/>
</dbReference>
<keyword evidence="4" id="KW-1185">Reference proteome</keyword>
<feature type="domain" description="Transcription factor IIIC subunit Tfc1/Sfc1 triple barrel" evidence="2">
    <location>
        <begin position="40"/>
        <end position="88"/>
    </location>
</feature>
<feature type="region of interest" description="Disordered" evidence="1">
    <location>
        <begin position="88"/>
        <end position="126"/>
    </location>
</feature>
<comment type="caution">
    <text evidence="3">The sequence shown here is derived from an EMBL/GenBank/DDBJ whole genome shotgun (WGS) entry which is preliminary data.</text>
</comment>
<dbReference type="GO" id="GO:0000127">
    <property type="term" value="C:transcription factor TFIIIC complex"/>
    <property type="evidence" value="ECO:0007669"/>
    <property type="project" value="InterPro"/>
</dbReference>
<dbReference type="InterPro" id="IPR040454">
    <property type="entry name" value="TF_IIIC_Tfc1/Sfc1"/>
</dbReference>
<evidence type="ECO:0000313" key="3">
    <source>
        <dbReference type="EMBL" id="GJM86829.1"/>
    </source>
</evidence>
<feature type="region of interest" description="Disordered" evidence="1">
    <location>
        <begin position="1"/>
        <end position="30"/>
    </location>
</feature>
<sequence>MVSPPSSLTPAAATPPAEPPPSTITDGTVSGTLPLTEAFAVHYPGYPSSPARADRTLGGLPTIGKVRSSGPSARLELRFRPDDPYFPPSLWRVPRLHGTRPPPLQADGGSGAASGGGRTSPDRLPL</sequence>
<accession>A0AAV5BNG4</accession>
<feature type="region of interest" description="Disordered" evidence="1">
    <location>
        <begin position="45"/>
        <end position="71"/>
    </location>
</feature>
<proteinExistence type="predicted"/>
<dbReference type="GO" id="GO:0006384">
    <property type="term" value="P:transcription initiation at RNA polymerase III promoter"/>
    <property type="evidence" value="ECO:0007669"/>
    <property type="project" value="InterPro"/>
</dbReference>
<feature type="compositionally biased region" description="Low complexity" evidence="1">
    <location>
        <begin position="1"/>
        <end position="15"/>
    </location>
</feature>
<dbReference type="Proteomes" id="UP001054889">
    <property type="component" value="Unassembled WGS sequence"/>
</dbReference>